<evidence type="ECO:0000313" key="1">
    <source>
        <dbReference type="EMBL" id="KRM34850.1"/>
    </source>
</evidence>
<proteinExistence type="predicted"/>
<gene>
    <name evidence="1" type="ORF">FC83_GL001987</name>
</gene>
<dbReference type="EMBL" id="AZGA01000020">
    <property type="protein sequence ID" value="KRM34850.1"/>
    <property type="molecule type" value="Genomic_DNA"/>
</dbReference>
<accession>X0QJC2</accession>
<dbReference type="AlphaFoldDB" id="X0QJC2"/>
<dbReference type="PATRIC" id="fig|1423734.3.peg.2011"/>
<dbReference type="OrthoDB" id="5674083at2"/>
<name>X0QJC2_9LACO</name>
<evidence type="ECO:0008006" key="3">
    <source>
        <dbReference type="Google" id="ProtNLM"/>
    </source>
</evidence>
<protein>
    <recommendedName>
        <fullName evidence="3">Carbohydrate-binding protein</fullName>
    </recommendedName>
</protein>
<dbReference type="RefSeq" id="WP_035451152.1">
    <property type="nucleotide sequence ID" value="NZ_AZGA01000020.1"/>
</dbReference>
<organism evidence="1 2">
    <name type="scientific">Agrilactobacillus composti DSM 18527 = JCM 14202</name>
    <dbReference type="NCBI Taxonomy" id="1423734"/>
    <lineage>
        <taxon>Bacteria</taxon>
        <taxon>Bacillati</taxon>
        <taxon>Bacillota</taxon>
        <taxon>Bacilli</taxon>
        <taxon>Lactobacillales</taxon>
        <taxon>Lactobacillaceae</taxon>
        <taxon>Agrilactobacillus</taxon>
    </lineage>
</organism>
<sequence>MKITIELLDAQGQVKSGAISSDQDPIDYRQSGENLVAFGTKAMTWEAGDQIKVTTEKPQQYLWVQLDETLAPSLVYLAGTQWTYQMPFAEKLIPSQLDTSFHSTRHYLAVRLAQPFEVNRYQNLALNTHDQYHETGLYPHAKANVETRGESVFFAKNAIDGKLANLAHGSYPFQSWGINQQADAALTVEFGRTVAVDRVDLLFRGDYPHDSYWTQVTLAFSDGSTLKLDTAKDLNLQTFKFASRQVQWVQLKDLQKAGDDSPFPALTQIEVYGYNL</sequence>
<evidence type="ECO:0000313" key="2">
    <source>
        <dbReference type="Proteomes" id="UP000051236"/>
    </source>
</evidence>
<dbReference type="InterPro" id="IPR008979">
    <property type="entry name" value="Galactose-bd-like_sf"/>
</dbReference>
<comment type="caution">
    <text evidence="1">The sequence shown here is derived from an EMBL/GenBank/DDBJ whole genome shotgun (WGS) entry which is preliminary data.</text>
</comment>
<dbReference type="Gene3D" id="2.60.120.260">
    <property type="entry name" value="Galactose-binding domain-like"/>
    <property type="match status" value="1"/>
</dbReference>
<dbReference type="Proteomes" id="UP000051236">
    <property type="component" value="Unassembled WGS sequence"/>
</dbReference>
<reference evidence="1 2" key="1">
    <citation type="journal article" date="2015" name="Genome Announc.">
        <title>Expanding the biotechnology potential of lactobacilli through comparative genomics of 213 strains and associated genera.</title>
        <authorList>
            <person name="Sun Z."/>
            <person name="Harris H.M."/>
            <person name="McCann A."/>
            <person name="Guo C."/>
            <person name="Argimon S."/>
            <person name="Zhang W."/>
            <person name="Yang X."/>
            <person name="Jeffery I.B."/>
            <person name="Cooney J.C."/>
            <person name="Kagawa T.F."/>
            <person name="Liu W."/>
            <person name="Song Y."/>
            <person name="Salvetti E."/>
            <person name="Wrobel A."/>
            <person name="Rasinkangas P."/>
            <person name="Parkhill J."/>
            <person name="Rea M.C."/>
            <person name="O'Sullivan O."/>
            <person name="Ritari J."/>
            <person name="Douillard F.P."/>
            <person name="Paul Ross R."/>
            <person name="Yang R."/>
            <person name="Briner A.E."/>
            <person name="Felis G.E."/>
            <person name="de Vos W.M."/>
            <person name="Barrangou R."/>
            <person name="Klaenhammer T.R."/>
            <person name="Caufield P.W."/>
            <person name="Cui Y."/>
            <person name="Zhang H."/>
            <person name="O'Toole P.W."/>
        </authorList>
    </citation>
    <scope>NUCLEOTIDE SEQUENCE [LARGE SCALE GENOMIC DNA]</scope>
    <source>
        <strain evidence="1 2">DSM 18527</strain>
    </source>
</reference>
<keyword evidence="2" id="KW-1185">Reference proteome</keyword>
<dbReference type="STRING" id="1423734.FC83_GL001987"/>
<dbReference type="SUPFAM" id="SSF49785">
    <property type="entry name" value="Galactose-binding domain-like"/>
    <property type="match status" value="1"/>
</dbReference>
<dbReference type="eggNOG" id="ENOG502ZAKM">
    <property type="taxonomic scope" value="Bacteria"/>
</dbReference>